<gene>
    <name evidence="1" type="ORF">EC973_007138</name>
</gene>
<evidence type="ECO:0000313" key="1">
    <source>
        <dbReference type="EMBL" id="KAF7732033.1"/>
    </source>
</evidence>
<comment type="caution">
    <text evidence="1">The sequence shown here is derived from an EMBL/GenBank/DDBJ whole genome shotgun (WGS) entry which is preliminary data.</text>
</comment>
<sequence length="80" mass="9161">MTPEKLQKILENWQEEPDAVLEALVHLESMTTIAVSDYADTVVSNLLPLCLSEELVPQHRNSNLLHTNQLFRIFSNQTKD</sequence>
<accession>A0A8H7EU21</accession>
<dbReference type="OrthoDB" id="3363059at2759"/>
<dbReference type="AlphaFoldDB" id="A0A8H7EU21"/>
<dbReference type="EMBL" id="JABAYA010000005">
    <property type="protein sequence ID" value="KAF7732033.1"/>
    <property type="molecule type" value="Genomic_DNA"/>
</dbReference>
<keyword evidence="2" id="KW-1185">Reference proteome</keyword>
<protein>
    <submittedName>
        <fullName evidence="1">Uncharacterized protein</fullName>
    </submittedName>
</protein>
<organism evidence="1 2">
    <name type="scientific">Apophysomyces ossiformis</name>
    <dbReference type="NCBI Taxonomy" id="679940"/>
    <lineage>
        <taxon>Eukaryota</taxon>
        <taxon>Fungi</taxon>
        <taxon>Fungi incertae sedis</taxon>
        <taxon>Mucoromycota</taxon>
        <taxon>Mucoromycotina</taxon>
        <taxon>Mucoromycetes</taxon>
        <taxon>Mucorales</taxon>
        <taxon>Mucorineae</taxon>
        <taxon>Mucoraceae</taxon>
        <taxon>Apophysomyces</taxon>
    </lineage>
</organism>
<name>A0A8H7EU21_9FUNG</name>
<proteinExistence type="predicted"/>
<reference evidence="1" key="1">
    <citation type="submission" date="2020-01" db="EMBL/GenBank/DDBJ databases">
        <title>Genome Sequencing of Three Apophysomyces-Like Fungal Strains Confirms a Novel Fungal Genus in the Mucoromycota with divergent Burkholderia-like Endosymbiotic Bacteria.</title>
        <authorList>
            <person name="Stajich J.E."/>
            <person name="Macias A.M."/>
            <person name="Carter-House D."/>
            <person name="Lovett B."/>
            <person name="Kasson L.R."/>
            <person name="Berry K."/>
            <person name="Grigoriev I."/>
            <person name="Chang Y."/>
            <person name="Spatafora J."/>
            <person name="Kasson M.T."/>
        </authorList>
    </citation>
    <scope>NUCLEOTIDE SEQUENCE</scope>
    <source>
        <strain evidence="1">NRRL A-21654</strain>
    </source>
</reference>
<evidence type="ECO:0000313" key="2">
    <source>
        <dbReference type="Proteomes" id="UP000605846"/>
    </source>
</evidence>
<dbReference type="Proteomes" id="UP000605846">
    <property type="component" value="Unassembled WGS sequence"/>
</dbReference>